<evidence type="ECO:0000313" key="3">
    <source>
        <dbReference type="Proteomes" id="UP000677152"/>
    </source>
</evidence>
<accession>A0AA45LBV2</accession>
<dbReference type="AlphaFoldDB" id="A0AA45LBV2"/>
<gene>
    <name evidence="2" type="ORF">KCV87_16285</name>
</gene>
<dbReference type="EMBL" id="CP073249">
    <property type="protein sequence ID" value="QUF07439.1"/>
    <property type="molecule type" value="Genomic_DNA"/>
</dbReference>
<name>A0AA45LBV2_9PSEU</name>
<dbReference type="SUPFAM" id="SSF160904">
    <property type="entry name" value="Jann2411-like"/>
    <property type="match status" value="1"/>
</dbReference>
<evidence type="ECO:0000259" key="1">
    <source>
        <dbReference type="Pfam" id="PF11706"/>
    </source>
</evidence>
<sequence length="179" mass="18798">MDGVDGEALLLSLLNSTPVVAGRPTDELGDDGRAGPWFAANGVPDGPEDRRRVRRARDLLQAVVRGDEPPGALGPLLDGVVSRASVDDSGVTWAVDAEGARGAVVAAVLAWDAVRRGRPGRLRACANDECARFLLDRSKSNNARWCSMAACGNKLKARRHYRRVREGAGEGAGAGAGTD</sequence>
<feature type="domain" description="Zinc finger CGNR" evidence="1">
    <location>
        <begin position="121"/>
        <end position="163"/>
    </location>
</feature>
<dbReference type="Proteomes" id="UP000677152">
    <property type="component" value="Chromosome"/>
</dbReference>
<proteinExistence type="predicted"/>
<organism evidence="2 3">
    <name type="scientific">Actinosynnema pretiosum subsp. pretiosum</name>
    <dbReference type="NCBI Taxonomy" id="103721"/>
    <lineage>
        <taxon>Bacteria</taxon>
        <taxon>Bacillati</taxon>
        <taxon>Actinomycetota</taxon>
        <taxon>Actinomycetes</taxon>
        <taxon>Pseudonocardiales</taxon>
        <taxon>Pseudonocardiaceae</taxon>
        <taxon>Actinosynnema</taxon>
    </lineage>
</organism>
<dbReference type="InterPro" id="IPR021005">
    <property type="entry name" value="Znf_CGNR"/>
</dbReference>
<dbReference type="InterPro" id="IPR010852">
    <property type="entry name" value="ABATE"/>
</dbReference>
<dbReference type="Gene3D" id="1.10.3300.10">
    <property type="entry name" value="Jann2411-like domain"/>
    <property type="match status" value="1"/>
</dbReference>
<dbReference type="PANTHER" id="PTHR35525:SF3">
    <property type="entry name" value="BLL6575 PROTEIN"/>
    <property type="match status" value="1"/>
</dbReference>
<evidence type="ECO:0000313" key="2">
    <source>
        <dbReference type="EMBL" id="QUF07439.1"/>
    </source>
</evidence>
<protein>
    <submittedName>
        <fullName evidence="2">CGNR zinc finger domain-containing protein</fullName>
    </submittedName>
</protein>
<dbReference type="PANTHER" id="PTHR35525">
    <property type="entry name" value="BLL6575 PROTEIN"/>
    <property type="match status" value="1"/>
</dbReference>
<dbReference type="Pfam" id="PF07336">
    <property type="entry name" value="ABATE"/>
    <property type="match status" value="1"/>
</dbReference>
<reference evidence="2" key="1">
    <citation type="submission" date="2021-04" db="EMBL/GenBank/DDBJ databases">
        <title>Genomic sequence of Actinosynnema pretiosum subsp. pretiosum ATCC 31280 (C-14919).</title>
        <authorList>
            <person name="Bai L."/>
            <person name="Wang X."/>
            <person name="Xiao Y."/>
        </authorList>
    </citation>
    <scope>NUCLEOTIDE SEQUENCE</scope>
    <source>
        <strain evidence="2">ATCC 31280</strain>
    </source>
</reference>
<dbReference type="Pfam" id="PF11706">
    <property type="entry name" value="zf-CGNR"/>
    <property type="match status" value="1"/>
</dbReference>
<dbReference type="InterPro" id="IPR023286">
    <property type="entry name" value="ABATE_dom_sf"/>
</dbReference>